<dbReference type="PIRSF" id="PIRSF000126">
    <property type="entry name" value="11-beta-HSD1"/>
    <property type="match status" value="1"/>
</dbReference>
<dbReference type="RefSeq" id="WP_272740046.1">
    <property type="nucleotide sequence ID" value="NZ_JAQQKW010000001.1"/>
</dbReference>
<dbReference type="PRINTS" id="PR00081">
    <property type="entry name" value="GDHRDH"/>
</dbReference>
<gene>
    <name evidence="5" type="ORF">PQU94_01415</name>
</gene>
<dbReference type="CDD" id="cd05233">
    <property type="entry name" value="SDR_c"/>
    <property type="match status" value="1"/>
</dbReference>
<dbReference type="PANTHER" id="PTHR44196">
    <property type="entry name" value="DEHYDROGENASE/REDUCTASE SDR FAMILY MEMBER 7B"/>
    <property type="match status" value="1"/>
</dbReference>
<keyword evidence="2" id="KW-0560">Oxidoreductase</keyword>
<dbReference type="InterPro" id="IPR036291">
    <property type="entry name" value="NAD(P)-bd_dom_sf"/>
</dbReference>
<organism evidence="5 6">
    <name type="scientific">Asticcacaulis currens</name>
    <dbReference type="NCBI Taxonomy" id="2984210"/>
    <lineage>
        <taxon>Bacteria</taxon>
        <taxon>Pseudomonadati</taxon>
        <taxon>Pseudomonadota</taxon>
        <taxon>Alphaproteobacteria</taxon>
        <taxon>Caulobacterales</taxon>
        <taxon>Caulobacteraceae</taxon>
        <taxon>Asticcacaulis</taxon>
    </lineage>
</organism>
<dbReference type="PRINTS" id="PR00080">
    <property type="entry name" value="SDRFAMILY"/>
</dbReference>
<comment type="caution">
    <text evidence="5">The sequence shown here is derived from an EMBL/GenBank/DDBJ whole genome shotgun (WGS) entry which is preliminary data.</text>
</comment>
<name>A0ABT5I9S0_9CAUL</name>
<comment type="similarity">
    <text evidence="1 3">Belongs to the short-chain dehydrogenases/reductases (SDR) family.</text>
</comment>
<accession>A0ABT5I9S0</accession>
<dbReference type="PANTHER" id="PTHR44196:SF2">
    <property type="entry name" value="SHORT-CHAIN DEHYDROGENASE-RELATED"/>
    <property type="match status" value="1"/>
</dbReference>
<dbReference type="InterPro" id="IPR002347">
    <property type="entry name" value="SDR_fam"/>
</dbReference>
<evidence type="ECO:0000256" key="3">
    <source>
        <dbReference type="RuleBase" id="RU000363"/>
    </source>
</evidence>
<dbReference type="Proteomes" id="UP001216595">
    <property type="component" value="Unassembled WGS sequence"/>
</dbReference>
<dbReference type="Pfam" id="PF00106">
    <property type="entry name" value="adh_short"/>
    <property type="match status" value="1"/>
</dbReference>
<reference evidence="5 6" key="1">
    <citation type="submission" date="2023-01" db="EMBL/GenBank/DDBJ databases">
        <title>Novel species of the genus Asticcacaulis isolated from rivers.</title>
        <authorList>
            <person name="Lu H."/>
        </authorList>
    </citation>
    <scope>NUCLEOTIDE SEQUENCE [LARGE SCALE GENOMIC DNA]</scope>
    <source>
        <strain evidence="5 6">DXS10W</strain>
    </source>
</reference>
<evidence type="ECO:0000259" key="4">
    <source>
        <dbReference type="SMART" id="SM00822"/>
    </source>
</evidence>
<dbReference type="InterPro" id="IPR057326">
    <property type="entry name" value="KR_dom"/>
</dbReference>
<feature type="domain" description="Ketoreductase" evidence="4">
    <location>
        <begin position="4"/>
        <end position="185"/>
    </location>
</feature>
<dbReference type="EMBL" id="JAQQKW010000001">
    <property type="protein sequence ID" value="MDC7692932.1"/>
    <property type="molecule type" value="Genomic_DNA"/>
</dbReference>
<evidence type="ECO:0000313" key="6">
    <source>
        <dbReference type="Proteomes" id="UP001216595"/>
    </source>
</evidence>
<dbReference type="SMART" id="SM00822">
    <property type="entry name" value="PKS_KR"/>
    <property type="match status" value="1"/>
</dbReference>
<evidence type="ECO:0000256" key="1">
    <source>
        <dbReference type="ARBA" id="ARBA00006484"/>
    </source>
</evidence>
<keyword evidence="6" id="KW-1185">Reference proteome</keyword>
<proteinExistence type="inferred from homology"/>
<sequence length="265" mass="29223">MMRRLALITGATSGIGLAFARVYASHGWDVVVTGRRQERLEKLVEEIRLRFGVEAYFVVADLSETGAPQKLIDYVGSLGRKVDGLVNNAGYGLPEGFIGNAFSSHEAFLRVLMHVPTELAYLVLPGMIEQKFGRIVNVSSLASYLPASPGDTLYAPVKAYLTRFSQGLHLEARDHGVHVSALCPGYTFSEFHDVTGSRERISQSTPEWMWMGADEVAREGYQAAEANRAICVPGAPNKFLSALLKIIPDDWALELISNHLRKMVR</sequence>
<evidence type="ECO:0000313" key="5">
    <source>
        <dbReference type="EMBL" id="MDC7692932.1"/>
    </source>
</evidence>
<protein>
    <submittedName>
        <fullName evidence="5">SDR family oxidoreductase</fullName>
    </submittedName>
</protein>
<dbReference type="SUPFAM" id="SSF51735">
    <property type="entry name" value="NAD(P)-binding Rossmann-fold domains"/>
    <property type="match status" value="1"/>
</dbReference>
<evidence type="ECO:0000256" key="2">
    <source>
        <dbReference type="ARBA" id="ARBA00023002"/>
    </source>
</evidence>
<dbReference type="Gene3D" id="3.40.50.720">
    <property type="entry name" value="NAD(P)-binding Rossmann-like Domain"/>
    <property type="match status" value="1"/>
</dbReference>